<dbReference type="SUPFAM" id="SSF56524">
    <property type="entry name" value="Oxidoreductase molybdopterin-binding domain"/>
    <property type="match status" value="1"/>
</dbReference>
<keyword evidence="1" id="KW-0732">Signal</keyword>
<gene>
    <name evidence="2" type="ORF">H9K75_01790</name>
</gene>
<dbReference type="Proteomes" id="UP000516028">
    <property type="component" value="Chromosome"/>
</dbReference>
<feature type="chain" id="PRO_5029005556" evidence="1">
    <location>
        <begin position="21"/>
        <end position="200"/>
    </location>
</feature>
<evidence type="ECO:0000256" key="1">
    <source>
        <dbReference type="SAM" id="SignalP"/>
    </source>
</evidence>
<feature type="signal peptide" evidence="1">
    <location>
        <begin position="1"/>
        <end position="20"/>
    </location>
</feature>
<accession>A0A7H0GPZ1</accession>
<organism evidence="2 3">
    <name type="scientific">Diaphorobacter aerolatus</name>
    <dbReference type="NCBI Taxonomy" id="1288495"/>
    <lineage>
        <taxon>Bacteria</taxon>
        <taxon>Pseudomonadati</taxon>
        <taxon>Pseudomonadota</taxon>
        <taxon>Betaproteobacteria</taxon>
        <taxon>Burkholderiales</taxon>
        <taxon>Comamonadaceae</taxon>
        <taxon>Diaphorobacter</taxon>
    </lineage>
</organism>
<sequence length="200" mass="21550">MHKRGLMKLAVRSAALGAGASALPAVSQHAPKSAKGPVLLTVSGLIGAGNRGPFDARFDQLMGKHQVRFSRAHAFDFAALNALPTVDIQPTLEYDDRKHVLKGALFSDVMKAAGVQWASNLSFLVRALDGYAVAIAAPEIMQRRFIIATHLDGAPLALGGIGPLWSVFEPDRFPELAAKPLKERFALCPWGTYHVEVTTR</sequence>
<protein>
    <submittedName>
        <fullName evidence="2">Molybdopterin-dependent oxidoreductase</fullName>
    </submittedName>
</protein>
<dbReference type="AlphaFoldDB" id="A0A7H0GPZ1"/>
<dbReference type="KEGG" id="daer:H9K75_01790"/>
<evidence type="ECO:0000313" key="2">
    <source>
        <dbReference type="EMBL" id="QNP50357.1"/>
    </source>
</evidence>
<name>A0A7H0GPZ1_9BURK</name>
<reference evidence="2 3" key="1">
    <citation type="submission" date="2020-08" db="EMBL/GenBank/DDBJ databases">
        <title>Genome sequence of Diaphorobacter aerolatus KACC 16536T.</title>
        <authorList>
            <person name="Hyun D.-W."/>
            <person name="Bae J.-W."/>
        </authorList>
    </citation>
    <scope>NUCLEOTIDE SEQUENCE [LARGE SCALE GENOMIC DNA]</scope>
    <source>
        <strain evidence="2 3">KACC 16536</strain>
    </source>
</reference>
<keyword evidence="3" id="KW-1185">Reference proteome</keyword>
<dbReference type="InterPro" id="IPR036374">
    <property type="entry name" value="OxRdtase_Mopterin-bd_sf"/>
</dbReference>
<proteinExistence type="predicted"/>
<evidence type="ECO:0000313" key="3">
    <source>
        <dbReference type="Proteomes" id="UP000516028"/>
    </source>
</evidence>
<dbReference type="EMBL" id="CP060783">
    <property type="protein sequence ID" value="QNP50357.1"/>
    <property type="molecule type" value="Genomic_DNA"/>
</dbReference>